<dbReference type="GO" id="GO:0003677">
    <property type="term" value="F:DNA binding"/>
    <property type="evidence" value="ECO:0007669"/>
    <property type="project" value="UniProtKB-KW"/>
</dbReference>
<dbReference type="PROSITE" id="PS50949">
    <property type="entry name" value="HTH_GNTR"/>
    <property type="match status" value="1"/>
</dbReference>
<proteinExistence type="predicted"/>
<dbReference type="InterPro" id="IPR028978">
    <property type="entry name" value="Chorismate_lyase_/UTRA_dom_sf"/>
</dbReference>
<keyword evidence="2" id="KW-0238">DNA-binding</keyword>
<feature type="domain" description="HTH gntR-type" evidence="4">
    <location>
        <begin position="1"/>
        <end position="69"/>
    </location>
</feature>
<keyword evidence="3" id="KW-0804">Transcription</keyword>
<evidence type="ECO:0000256" key="1">
    <source>
        <dbReference type="ARBA" id="ARBA00023015"/>
    </source>
</evidence>
<dbReference type="Pfam" id="PF07702">
    <property type="entry name" value="UTRA"/>
    <property type="match status" value="1"/>
</dbReference>
<evidence type="ECO:0000259" key="4">
    <source>
        <dbReference type="PROSITE" id="PS50949"/>
    </source>
</evidence>
<dbReference type="InterPro" id="IPR000524">
    <property type="entry name" value="Tscrpt_reg_HTH_GntR"/>
</dbReference>
<gene>
    <name evidence="5" type="ORF">LABALGLTS371_11100</name>
</gene>
<evidence type="ECO:0000256" key="2">
    <source>
        <dbReference type="ARBA" id="ARBA00023125"/>
    </source>
</evidence>
<name>A0A5C6M8Y2_9LACO</name>
<dbReference type="Pfam" id="PF00392">
    <property type="entry name" value="GntR"/>
    <property type="match status" value="1"/>
</dbReference>
<comment type="caution">
    <text evidence="5">The sequence shown here is derived from an EMBL/GenBank/DDBJ whole genome shotgun (WGS) entry which is preliminary data.</text>
</comment>
<dbReference type="SUPFAM" id="SSF46785">
    <property type="entry name" value="Winged helix' DNA-binding domain"/>
    <property type="match status" value="1"/>
</dbReference>
<dbReference type="PANTHER" id="PTHR44846:SF5">
    <property type="entry name" value="HTH-TYPE TRANSCRIPTIONAL REGULATOR GMUR"/>
    <property type="match status" value="1"/>
</dbReference>
<dbReference type="SUPFAM" id="SSF64288">
    <property type="entry name" value="Chorismate lyase-like"/>
    <property type="match status" value="1"/>
</dbReference>
<evidence type="ECO:0000313" key="6">
    <source>
        <dbReference type="Proteomes" id="UP000321659"/>
    </source>
</evidence>
<dbReference type="SMART" id="SM00866">
    <property type="entry name" value="UTRA"/>
    <property type="match status" value="1"/>
</dbReference>
<accession>A0A5C6M8Y2</accession>
<reference evidence="5 6" key="1">
    <citation type="submission" date="2019-04" db="EMBL/GenBank/DDBJ databases">
        <title>In vitro growth and metabolic characteristics of meat-borne Lactobacillus algidus strains.</title>
        <authorList>
            <person name="Sade E."/>
            <person name="Per J."/>
            <person name="Tytti H."/>
            <person name="Johanna B.K."/>
        </authorList>
    </citation>
    <scope>NUCLEOTIDE SEQUENCE [LARGE SCALE GENOMIC DNA]</scope>
    <source>
        <strain evidence="5 6">LTS37-1</strain>
    </source>
</reference>
<dbReference type="Gene3D" id="1.10.10.10">
    <property type="entry name" value="Winged helix-like DNA-binding domain superfamily/Winged helix DNA-binding domain"/>
    <property type="match status" value="1"/>
</dbReference>
<dbReference type="InterPro" id="IPR036390">
    <property type="entry name" value="WH_DNA-bd_sf"/>
</dbReference>
<dbReference type="CDD" id="cd07377">
    <property type="entry name" value="WHTH_GntR"/>
    <property type="match status" value="1"/>
</dbReference>
<dbReference type="PANTHER" id="PTHR44846">
    <property type="entry name" value="MANNOSYL-D-GLYCERATE TRANSPORT/METABOLISM SYSTEM REPRESSOR MNGR-RELATED"/>
    <property type="match status" value="1"/>
</dbReference>
<organism evidence="5 6">
    <name type="scientific">Dellaglioa algida</name>
    <dbReference type="NCBI Taxonomy" id="105612"/>
    <lineage>
        <taxon>Bacteria</taxon>
        <taxon>Bacillati</taxon>
        <taxon>Bacillota</taxon>
        <taxon>Bacilli</taxon>
        <taxon>Lactobacillales</taxon>
        <taxon>Lactobacillaceae</taxon>
        <taxon>Dellaglioa</taxon>
    </lineage>
</organism>
<dbReference type="PRINTS" id="PR00035">
    <property type="entry name" value="HTHGNTR"/>
</dbReference>
<dbReference type="GO" id="GO:0045892">
    <property type="term" value="P:negative regulation of DNA-templated transcription"/>
    <property type="evidence" value="ECO:0007669"/>
    <property type="project" value="TreeGrafter"/>
</dbReference>
<dbReference type="InterPro" id="IPR050679">
    <property type="entry name" value="Bact_HTH_transcr_reg"/>
</dbReference>
<dbReference type="Gene3D" id="3.40.1410.10">
    <property type="entry name" value="Chorismate lyase-like"/>
    <property type="match status" value="1"/>
</dbReference>
<dbReference type="Proteomes" id="UP000321659">
    <property type="component" value="Unassembled WGS sequence"/>
</dbReference>
<evidence type="ECO:0000256" key="3">
    <source>
        <dbReference type="ARBA" id="ARBA00023163"/>
    </source>
</evidence>
<keyword evidence="1" id="KW-0805">Transcription regulation</keyword>
<protein>
    <submittedName>
        <fullName evidence="5">GntR family transcriptional regulator</fullName>
    </submittedName>
</protein>
<dbReference type="GO" id="GO:0003700">
    <property type="term" value="F:DNA-binding transcription factor activity"/>
    <property type="evidence" value="ECO:0007669"/>
    <property type="project" value="InterPro"/>
</dbReference>
<sequence>MYRYREIYSDIKRDILTNHYRAGSLLPTQEILTEKYEVSRLTLKKSLNLLIDEGLVYSKQGSGTYVRPRMDTQSTEMLPLDLPIGVTYSHRDQKITSRLLYFNARLPTELERKNLQILSNDPVYEIKRIRLINNQVYSFEHSVMPVSVAPINEKILSGSVYDYLGSYAKIQLTDARRVVYAEPASEETSQALEVDMNSPIFVIDQIAYDQKGRAFEYSTSRFVSNHNKFVLDVHLSKID</sequence>
<dbReference type="InterPro" id="IPR036388">
    <property type="entry name" value="WH-like_DNA-bd_sf"/>
</dbReference>
<dbReference type="SMART" id="SM00345">
    <property type="entry name" value="HTH_GNTR"/>
    <property type="match status" value="1"/>
</dbReference>
<dbReference type="RefSeq" id="WP_146302854.1">
    <property type="nucleotide sequence ID" value="NZ_JANXKU010000007.1"/>
</dbReference>
<dbReference type="InterPro" id="IPR011663">
    <property type="entry name" value="UTRA"/>
</dbReference>
<dbReference type="AlphaFoldDB" id="A0A5C6M8Y2"/>
<evidence type="ECO:0000313" key="5">
    <source>
        <dbReference type="EMBL" id="TWW10767.1"/>
    </source>
</evidence>
<dbReference type="EMBL" id="SRRQ01000008">
    <property type="protein sequence ID" value="TWW10767.1"/>
    <property type="molecule type" value="Genomic_DNA"/>
</dbReference>